<protein>
    <submittedName>
        <fullName evidence="2">Uncharacterized protein</fullName>
    </submittedName>
</protein>
<organism evidence="2">
    <name type="scientific">marine metagenome</name>
    <dbReference type="NCBI Taxonomy" id="408172"/>
    <lineage>
        <taxon>unclassified sequences</taxon>
        <taxon>metagenomes</taxon>
        <taxon>ecological metagenomes</taxon>
    </lineage>
</organism>
<gene>
    <name evidence="2" type="ORF">METZ01_LOCUS31009</name>
</gene>
<reference evidence="2" key="1">
    <citation type="submission" date="2018-05" db="EMBL/GenBank/DDBJ databases">
        <authorList>
            <person name="Lanie J.A."/>
            <person name="Ng W.-L."/>
            <person name="Kazmierczak K.M."/>
            <person name="Andrzejewski T.M."/>
            <person name="Davidsen T.M."/>
            <person name="Wayne K.J."/>
            <person name="Tettelin H."/>
            <person name="Glass J.I."/>
            <person name="Rusch D."/>
            <person name="Podicherti R."/>
            <person name="Tsui H.-C.T."/>
            <person name="Winkler M.E."/>
        </authorList>
    </citation>
    <scope>NUCLEOTIDE SEQUENCE</scope>
</reference>
<feature type="transmembrane region" description="Helical" evidence="1">
    <location>
        <begin position="130"/>
        <end position="148"/>
    </location>
</feature>
<dbReference type="AlphaFoldDB" id="A0A381QFN9"/>
<keyword evidence="1" id="KW-0472">Membrane</keyword>
<keyword evidence="1" id="KW-1133">Transmembrane helix</keyword>
<evidence type="ECO:0000256" key="1">
    <source>
        <dbReference type="SAM" id="Phobius"/>
    </source>
</evidence>
<accession>A0A381QFN9</accession>
<keyword evidence="1" id="KW-0812">Transmembrane</keyword>
<evidence type="ECO:0000313" key="2">
    <source>
        <dbReference type="EMBL" id="SUZ78155.1"/>
    </source>
</evidence>
<dbReference type="EMBL" id="UINC01001342">
    <property type="protein sequence ID" value="SUZ78155.1"/>
    <property type="molecule type" value="Genomic_DNA"/>
</dbReference>
<feature type="transmembrane region" description="Helical" evidence="1">
    <location>
        <begin position="58"/>
        <end position="91"/>
    </location>
</feature>
<name>A0A381QFN9_9ZZZZ</name>
<feature type="transmembrane region" description="Helical" evidence="1">
    <location>
        <begin position="20"/>
        <end position="46"/>
    </location>
</feature>
<sequence length="152" mass="17244">MDKWLSDFGANHRNIINASIYWPSMLLLLIGIVCLFACLPIPYEFIEISPILNWGSLLLLVAIVYYCIISIPLAIGMLPFISIIFVLQVYLQSMTEYALIISILLTVASVVGICTGHYKEERLKLVLKDIQLVIIAPLWLLSLTYRRLGIPY</sequence>
<feature type="transmembrane region" description="Helical" evidence="1">
    <location>
        <begin position="97"/>
        <end position="118"/>
    </location>
</feature>
<proteinExistence type="predicted"/>